<dbReference type="Proteomes" id="UP000192674">
    <property type="component" value="Unassembled WGS sequence"/>
</dbReference>
<evidence type="ECO:0000313" key="1">
    <source>
        <dbReference type="EMBL" id="SMD27338.1"/>
    </source>
</evidence>
<proteinExistence type="predicted"/>
<protein>
    <submittedName>
        <fullName evidence="1">Uncharacterized protein</fullName>
    </submittedName>
</protein>
<dbReference type="EMBL" id="FWXV01000023">
    <property type="protein sequence ID" value="SMD27338.1"/>
    <property type="molecule type" value="Genomic_DNA"/>
</dbReference>
<accession>A0A1Y5Y8Y4</accession>
<organism evidence="1 2">
    <name type="scientific">Kibdelosporangium aridum</name>
    <dbReference type="NCBI Taxonomy" id="2030"/>
    <lineage>
        <taxon>Bacteria</taxon>
        <taxon>Bacillati</taxon>
        <taxon>Actinomycetota</taxon>
        <taxon>Actinomycetes</taxon>
        <taxon>Pseudonocardiales</taxon>
        <taxon>Pseudonocardiaceae</taxon>
        <taxon>Kibdelosporangium</taxon>
    </lineage>
</organism>
<reference evidence="1 2" key="1">
    <citation type="submission" date="2017-04" db="EMBL/GenBank/DDBJ databases">
        <authorList>
            <person name="Afonso C.L."/>
            <person name="Miller P.J."/>
            <person name="Scott M.A."/>
            <person name="Spackman E."/>
            <person name="Goraichik I."/>
            <person name="Dimitrov K.M."/>
            <person name="Suarez D.L."/>
            <person name="Swayne D.E."/>
        </authorList>
    </citation>
    <scope>NUCLEOTIDE SEQUENCE [LARGE SCALE GENOMIC DNA]</scope>
    <source>
        <strain evidence="1 2">DSM 43828</strain>
    </source>
</reference>
<sequence length="67" mass="7190">MISRRIESDETLGVTVRSWAANTARRMIPSDIGGKARFGTRQACPHFAGVKPPRTAKAPPVAVACAR</sequence>
<gene>
    <name evidence="1" type="ORF">SAMN05661093_10941</name>
</gene>
<name>A0A1Y5Y8Y4_KIBAR</name>
<dbReference type="AlphaFoldDB" id="A0A1Y5Y8Y4"/>
<keyword evidence="2" id="KW-1185">Reference proteome</keyword>
<evidence type="ECO:0000313" key="2">
    <source>
        <dbReference type="Proteomes" id="UP000192674"/>
    </source>
</evidence>